<name>A0A1H6FUL2_THEAL</name>
<dbReference type="Proteomes" id="UP000222056">
    <property type="component" value="Unassembled WGS sequence"/>
</dbReference>
<gene>
    <name evidence="1" type="ORF">SAMN02745716_1504</name>
</gene>
<keyword evidence="2" id="KW-1185">Reference proteome</keyword>
<evidence type="ECO:0000313" key="2">
    <source>
        <dbReference type="Proteomes" id="UP000222056"/>
    </source>
</evidence>
<organism evidence="1 2">
    <name type="scientific">Thermoleophilum album</name>
    <dbReference type="NCBI Taxonomy" id="29539"/>
    <lineage>
        <taxon>Bacteria</taxon>
        <taxon>Bacillati</taxon>
        <taxon>Actinomycetota</taxon>
        <taxon>Thermoleophilia</taxon>
        <taxon>Thermoleophilales</taxon>
        <taxon>Thermoleophilaceae</taxon>
        <taxon>Thermoleophilum</taxon>
    </lineage>
</organism>
<evidence type="ECO:0000313" key="1">
    <source>
        <dbReference type="EMBL" id="SEH14102.1"/>
    </source>
</evidence>
<dbReference type="STRING" id="29539.SAMN02745716_1504"/>
<dbReference type="AlphaFoldDB" id="A0A1H6FUL2"/>
<protein>
    <recommendedName>
        <fullName evidence="3">Serine/threonine-protein kinase RsbW</fullName>
    </recommendedName>
</protein>
<dbReference type="RefSeq" id="WP_093117817.1">
    <property type="nucleotide sequence ID" value="NZ_FNWJ01000002.1"/>
</dbReference>
<dbReference type="EMBL" id="FNWJ01000002">
    <property type="protein sequence ID" value="SEH14102.1"/>
    <property type="molecule type" value="Genomic_DNA"/>
</dbReference>
<sequence>MILVGAASVRTGSAGGRERVQLVAAFARQDDPMLRMLVGAIAARADLTLAAIDDLQLALETVLATVDDSAQLELDFVLDGERLSVRVAPLPARIEPLLAGDAATTPGLGEDRAPGAEDRPYVPSLAEVLTTLADGCRVERAREGLAVTLEKRRLRGG</sequence>
<proteinExistence type="predicted"/>
<reference evidence="2" key="1">
    <citation type="submission" date="2016-10" db="EMBL/GenBank/DDBJ databases">
        <authorList>
            <person name="Varghese N."/>
            <person name="Submissions S."/>
        </authorList>
    </citation>
    <scope>NUCLEOTIDE SEQUENCE [LARGE SCALE GENOMIC DNA]</scope>
    <source>
        <strain evidence="2">ATCC 35263</strain>
    </source>
</reference>
<accession>A0A1H6FUL2</accession>
<evidence type="ECO:0008006" key="3">
    <source>
        <dbReference type="Google" id="ProtNLM"/>
    </source>
</evidence>